<evidence type="ECO:0000313" key="3">
    <source>
        <dbReference type="Proteomes" id="UP000178086"/>
    </source>
</evidence>
<dbReference type="EMBL" id="MELI01000085">
    <property type="protein sequence ID" value="OFW32781.1"/>
    <property type="molecule type" value="Genomic_DNA"/>
</dbReference>
<feature type="transmembrane region" description="Helical" evidence="1">
    <location>
        <begin position="105"/>
        <end position="123"/>
    </location>
</feature>
<dbReference type="Proteomes" id="UP000178086">
    <property type="component" value="Unassembled WGS sequence"/>
</dbReference>
<reference evidence="2 3" key="1">
    <citation type="journal article" date="2016" name="Nat. Commun.">
        <title>Thousands of microbial genomes shed light on interconnected biogeochemical processes in an aquifer system.</title>
        <authorList>
            <person name="Anantharaman K."/>
            <person name="Brown C.T."/>
            <person name="Hug L.A."/>
            <person name="Sharon I."/>
            <person name="Castelle C.J."/>
            <person name="Probst A.J."/>
            <person name="Thomas B.C."/>
            <person name="Singh A."/>
            <person name="Wilkins M.J."/>
            <person name="Karaoz U."/>
            <person name="Brodie E.L."/>
            <person name="Williams K.H."/>
            <person name="Hubbard S.S."/>
            <person name="Banfield J.F."/>
        </authorList>
    </citation>
    <scope>NUCLEOTIDE SEQUENCE [LARGE SCALE GENOMIC DNA]</scope>
</reference>
<evidence type="ECO:0000256" key="1">
    <source>
        <dbReference type="SAM" id="Phobius"/>
    </source>
</evidence>
<accession>A0A1F2UID4</accession>
<evidence type="ECO:0000313" key="2">
    <source>
        <dbReference type="EMBL" id="OFW32781.1"/>
    </source>
</evidence>
<feature type="transmembrane region" description="Helical" evidence="1">
    <location>
        <begin position="52"/>
        <end position="73"/>
    </location>
</feature>
<protein>
    <submittedName>
        <fullName evidence="2">Uncharacterized protein</fullName>
    </submittedName>
</protein>
<proteinExistence type="predicted"/>
<sequence>MKIIITILSILGAHFSLTAVVPAKKGAWILWPFAKDTKPIFTFLQNSIGTTATQLLSVIAGACFIAAIFSIYGKFVPAEWWPYLLAAGSVSSILLYLMYLSPLAILPLLINATILYGVFAKTWKVG</sequence>
<gene>
    <name evidence="2" type="ORF">A2074_04640</name>
</gene>
<comment type="caution">
    <text evidence="2">The sequence shown here is derived from an EMBL/GenBank/DDBJ whole genome shotgun (WGS) entry which is preliminary data.</text>
</comment>
<feature type="transmembrane region" description="Helical" evidence="1">
    <location>
        <begin position="80"/>
        <end position="99"/>
    </location>
</feature>
<name>A0A1F2UID4_9ACTN</name>
<keyword evidence="1" id="KW-0812">Transmembrane</keyword>
<organism evidence="2 3">
    <name type="scientific">Candidatus Aquicultor primus</name>
    <dbReference type="NCBI Taxonomy" id="1797195"/>
    <lineage>
        <taxon>Bacteria</taxon>
        <taxon>Bacillati</taxon>
        <taxon>Actinomycetota</taxon>
        <taxon>Candidatus Aquicultoria</taxon>
        <taxon>Candidatus Aquicultorales</taxon>
        <taxon>Candidatus Aquicultoraceae</taxon>
        <taxon>Candidatus Aquicultor</taxon>
    </lineage>
</organism>
<dbReference type="AlphaFoldDB" id="A0A1F2UID4"/>
<keyword evidence="1" id="KW-0472">Membrane</keyword>
<keyword evidence="1" id="KW-1133">Transmembrane helix</keyword>